<name>A0A1M5RDV9_9FIRM</name>
<dbReference type="RefSeq" id="WP_073126928.1">
    <property type="nucleotide sequence ID" value="NZ_BAABCH010000087.1"/>
</dbReference>
<dbReference type="EMBL" id="FQWX01000029">
    <property type="protein sequence ID" value="SHH23993.1"/>
    <property type="molecule type" value="Genomic_DNA"/>
</dbReference>
<protein>
    <submittedName>
        <fullName evidence="1">Uncharacterized protein</fullName>
    </submittedName>
</protein>
<reference evidence="2" key="1">
    <citation type="submission" date="2016-11" db="EMBL/GenBank/DDBJ databases">
        <authorList>
            <person name="Varghese N."/>
            <person name="Submissions S."/>
        </authorList>
    </citation>
    <scope>NUCLEOTIDE SEQUENCE [LARGE SCALE GENOMIC DNA]</scope>
    <source>
        <strain evidence="2">DSM 2635</strain>
    </source>
</reference>
<sequence>MEGKLRNLFPGGNTSQGFYSFFDYIIPENVNRIFCLKGGPGVGKSSLMKKIAKEFLEKDYDLELHHCTSDPSSLDAIVIKELGVVLLDATAPHIVDPKTPGAVDEIVNLGDFWDSKGIEENKEKILSTNKDISNSFQRAFKFLKSAEPIYRDIEEKYTSSMDFGGINLFTENFIEELFKGTQTVGNYKKERHLFGSAITPMGHVDYTSSILRDAEKIYHLKGEIGTGKTTFLKRVSQRAIQKGMKVEIYHYPLVPEKIETIFIEDLKIGITTSSNFNENNIIDFNQYINEESIFAYNEELCFDKKLLDELINYAILNIKKAKAKHDIVENYYIPNMRFEEVEQLKDELVNKISKYESV</sequence>
<dbReference type="OrthoDB" id="9781752at2"/>
<dbReference type="SUPFAM" id="SSF52540">
    <property type="entry name" value="P-loop containing nucleoside triphosphate hydrolases"/>
    <property type="match status" value="2"/>
</dbReference>
<dbReference type="AlphaFoldDB" id="A0A1M5RDV9"/>
<dbReference type="InterPro" id="IPR027417">
    <property type="entry name" value="P-loop_NTPase"/>
</dbReference>
<proteinExistence type="predicted"/>
<dbReference type="Proteomes" id="UP000243255">
    <property type="component" value="Unassembled WGS sequence"/>
</dbReference>
<accession>A0A1M5RDV9</accession>
<organism evidence="1 2">
    <name type="scientific">Asaccharospora irregularis DSM 2635</name>
    <dbReference type="NCBI Taxonomy" id="1121321"/>
    <lineage>
        <taxon>Bacteria</taxon>
        <taxon>Bacillati</taxon>
        <taxon>Bacillota</taxon>
        <taxon>Clostridia</taxon>
        <taxon>Peptostreptococcales</taxon>
        <taxon>Peptostreptococcaceae</taxon>
        <taxon>Asaccharospora</taxon>
    </lineage>
</organism>
<evidence type="ECO:0000313" key="2">
    <source>
        <dbReference type="Proteomes" id="UP000243255"/>
    </source>
</evidence>
<keyword evidence="2" id="KW-1185">Reference proteome</keyword>
<dbReference type="STRING" id="1121321.SAMN04488530_1296"/>
<gene>
    <name evidence="1" type="ORF">SAMN04488530_1296</name>
</gene>
<evidence type="ECO:0000313" key="1">
    <source>
        <dbReference type="EMBL" id="SHH23993.1"/>
    </source>
</evidence>